<keyword evidence="3" id="KW-0964">Secreted</keyword>
<dbReference type="PANTHER" id="PTHR11306:SF7">
    <property type="entry name" value="AGAP002848-PA"/>
    <property type="match status" value="1"/>
</dbReference>
<dbReference type="InterPro" id="IPR003172">
    <property type="entry name" value="ML_dom"/>
</dbReference>
<dbReference type="SUPFAM" id="SSF81296">
    <property type="entry name" value="E set domains"/>
    <property type="match status" value="1"/>
</dbReference>
<keyword evidence="8" id="KW-1185">Reference proteome</keyword>
<evidence type="ECO:0000313" key="9">
    <source>
        <dbReference type="RefSeq" id="XP_013783187.1"/>
    </source>
</evidence>
<dbReference type="Gene3D" id="2.60.40.770">
    <property type="match status" value="1"/>
</dbReference>
<evidence type="ECO:0000313" key="8">
    <source>
        <dbReference type="Proteomes" id="UP000694941"/>
    </source>
</evidence>
<name>A0ABM1BJE6_LIMPO</name>
<comment type="subcellular location">
    <subcellularLocation>
        <location evidence="1">Secreted</location>
    </subcellularLocation>
</comment>
<dbReference type="RefSeq" id="XP_013783187.1">
    <property type="nucleotide sequence ID" value="XM_013927733.2"/>
</dbReference>
<feature type="chain" id="PRO_5045076696" evidence="6">
    <location>
        <begin position="25"/>
        <end position="162"/>
    </location>
</feature>
<gene>
    <name evidence="9" type="primary">LOC106467381</name>
</gene>
<keyword evidence="4 6" id="KW-0732">Signal</keyword>
<organism evidence="8 9">
    <name type="scientific">Limulus polyphemus</name>
    <name type="common">Atlantic horseshoe crab</name>
    <dbReference type="NCBI Taxonomy" id="6850"/>
    <lineage>
        <taxon>Eukaryota</taxon>
        <taxon>Metazoa</taxon>
        <taxon>Ecdysozoa</taxon>
        <taxon>Arthropoda</taxon>
        <taxon>Chelicerata</taxon>
        <taxon>Merostomata</taxon>
        <taxon>Xiphosura</taxon>
        <taxon>Limulidae</taxon>
        <taxon>Limulus</taxon>
    </lineage>
</organism>
<evidence type="ECO:0000256" key="6">
    <source>
        <dbReference type="SAM" id="SignalP"/>
    </source>
</evidence>
<dbReference type="Proteomes" id="UP000694941">
    <property type="component" value="Unplaced"/>
</dbReference>
<protein>
    <submittedName>
        <fullName evidence="9">Epididymal secretory protein E1-like</fullName>
    </submittedName>
</protein>
<dbReference type="Pfam" id="PF02221">
    <property type="entry name" value="E1_DerP2_DerF2"/>
    <property type="match status" value="1"/>
</dbReference>
<dbReference type="CDD" id="cd00916">
    <property type="entry name" value="Npc2_like"/>
    <property type="match status" value="1"/>
</dbReference>
<evidence type="ECO:0000256" key="5">
    <source>
        <dbReference type="ARBA" id="ARBA00023157"/>
    </source>
</evidence>
<dbReference type="InterPro" id="IPR014756">
    <property type="entry name" value="Ig_E-set"/>
</dbReference>
<proteinExistence type="inferred from homology"/>
<dbReference type="SMART" id="SM00737">
    <property type="entry name" value="ML"/>
    <property type="match status" value="1"/>
</dbReference>
<dbReference type="InterPro" id="IPR033916">
    <property type="entry name" value="ML_Npc2-like"/>
</dbReference>
<keyword evidence="5" id="KW-1015">Disulfide bond</keyword>
<evidence type="ECO:0000256" key="1">
    <source>
        <dbReference type="ARBA" id="ARBA00004613"/>
    </source>
</evidence>
<feature type="signal peptide" evidence="6">
    <location>
        <begin position="1"/>
        <end position="24"/>
    </location>
</feature>
<dbReference type="PANTHER" id="PTHR11306">
    <property type="entry name" value="NIEMANN PICK TYPE C2 PROTEIN NPC2-RELATED"/>
    <property type="match status" value="1"/>
</dbReference>
<reference evidence="9" key="1">
    <citation type="submission" date="2025-08" db="UniProtKB">
        <authorList>
            <consortium name="RefSeq"/>
        </authorList>
    </citation>
    <scope>IDENTIFICATION</scope>
    <source>
        <tissue evidence="9">Muscle</tissue>
    </source>
</reference>
<sequence>MNKIILTVFLQLAILSLLFRDALGGTFILKDIRPCENGDISQIKEVRVTPCDKEPCKIPKRSSVLMEVDFIANQNSTKPKLSIEAKITDVYLPFPNLKPDGCNGKNLQCPLLKGKSYTFQYNLEVLPYYPTITALAKWNLTGDDEKDIFCFLAPVSIEPAQS</sequence>
<dbReference type="GeneID" id="106467381"/>
<accession>A0ABM1BJE6</accession>
<dbReference type="InterPro" id="IPR039670">
    <property type="entry name" value="NPC2-like"/>
</dbReference>
<evidence type="ECO:0000259" key="7">
    <source>
        <dbReference type="SMART" id="SM00737"/>
    </source>
</evidence>
<evidence type="ECO:0000256" key="2">
    <source>
        <dbReference type="ARBA" id="ARBA00006370"/>
    </source>
</evidence>
<evidence type="ECO:0000256" key="3">
    <source>
        <dbReference type="ARBA" id="ARBA00022525"/>
    </source>
</evidence>
<feature type="domain" description="MD-2-related lipid-recognition" evidence="7">
    <location>
        <begin position="32"/>
        <end position="155"/>
    </location>
</feature>
<evidence type="ECO:0000256" key="4">
    <source>
        <dbReference type="ARBA" id="ARBA00022729"/>
    </source>
</evidence>
<comment type="similarity">
    <text evidence="2">Belongs to the NPC2 family.</text>
</comment>